<sequence>MRKIILASMAAAAFSLAACSEKAQQETSEAGDAIAADAASAGDAVADGAADAADATADAAKDAGNAVEGTVNAAGDAAAAAGDKIQEETKKAEANDK</sequence>
<dbReference type="KEGG" id="ster:AOA14_04740"/>
<dbReference type="STRING" id="1219058.AOA14_04740"/>
<dbReference type="RefSeq" id="WP_003042652.1">
    <property type="nucleotide sequence ID" value="NZ_CP013342.1"/>
</dbReference>
<evidence type="ECO:0000313" key="2">
    <source>
        <dbReference type="EMBL" id="AMU93907.1"/>
    </source>
</evidence>
<feature type="signal peptide" evidence="1">
    <location>
        <begin position="1"/>
        <end position="17"/>
    </location>
</feature>
<accession>A0A142VX87</accession>
<feature type="chain" id="PRO_5007502465" evidence="1">
    <location>
        <begin position="18"/>
        <end position="97"/>
    </location>
</feature>
<organism evidence="2 3">
    <name type="scientific">Sphingopyxis terrae subsp. terrae NBRC 15098</name>
    <dbReference type="NCBI Taxonomy" id="1219058"/>
    <lineage>
        <taxon>Bacteria</taxon>
        <taxon>Pseudomonadati</taxon>
        <taxon>Pseudomonadota</taxon>
        <taxon>Alphaproteobacteria</taxon>
        <taxon>Sphingomonadales</taxon>
        <taxon>Sphingomonadaceae</taxon>
        <taxon>Sphingopyxis</taxon>
    </lineage>
</organism>
<keyword evidence="1" id="KW-0732">Signal</keyword>
<protein>
    <submittedName>
        <fullName evidence="2">Entericidin EcnAB</fullName>
    </submittedName>
</protein>
<dbReference type="PROSITE" id="PS51257">
    <property type="entry name" value="PROKAR_LIPOPROTEIN"/>
    <property type="match status" value="1"/>
</dbReference>
<dbReference type="EMBL" id="CP013342">
    <property type="protein sequence ID" value="AMU93907.1"/>
    <property type="molecule type" value="Genomic_DNA"/>
</dbReference>
<dbReference type="GeneID" id="303002015"/>
<proteinExistence type="predicted"/>
<name>A0A142VX87_9SPHN</name>
<evidence type="ECO:0000313" key="3">
    <source>
        <dbReference type="Proteomes" id="UP000076234"/>
    </source>
</evidence>
<dbReference type="Proteomes" id="UP000076234">
    <property type="component" value="Chromosome"/>
</dbReference>
<reference evidence="3" key="1">
    <citation type="submission" date="2015-11" db="EMBL/GenBank/DDBJ databases">
        <title>Complete genome sequence of a polyethylene glycol-degrading strain Sphingopyxis terrae strain 203-1 (NBRC 15098).</title>
        <authorList>
            <person name="Yoshiyuki O."/>
            <person name="Shouta N."/>
            <person name="Nagata Y."/>
            <person name="Numata M."/>
            <person name="Tsuchikane K."/>
            <person name="Hosoyama A."/>
            <person name="Yamazoe A."/>
            <person name="Tsuda M."/>
            <person name="Fujita N."/>
            <person name="Kawai F."/>
        </authorList>
    </citation>
    <scope>NUCLEOTIDE SEQUENCE [LARGE SCALE GENOMIC DNA]</scope>
    <source>
        <strain evidence="3">203-1</strain>
    </source>
</reference>
<evidence type="ECO:0000256" key="1">
    <source>
        <dbReference type="SAM" id="SignalP"/>
    </source>
</evidence>
<reference evidence="2 3" key="2">
    <citation type="journal article" date="2016" name="Genome Announc.">
        <title>Complete Genome Sequence of Sphingopyxis terrae Strain 203-1 (NBRC 111660), a Polyethylene Glycol Degrader.</title>
        <authorList>
            <person name="Ohtsubo Y."/>
            <person name="Nonoyama S."/>
            <person name="Nagata Y."/>
            <person name="Numata M."/>
            <person name="Tsuchikane K."/>
            <person name="Hosoyama A."/>
            <person name="Yamazoe A."/>
            <person name="Tsuda M."/>
            <person name="Fujita N."/>
            <person name="Kawai F."/>
        </authorList>
    </citation>
    <scope>NUCLEOTIDE SEQUENCE [LARGE SCALE GENOMIC DNA]</scope>
    <source>
        <strain evidence="2 3">203-1</strain>
    </source>
</reference>
<dbReference type="AlphaFoldDB" id="A0A142VX87"/>
<gene>
    <name evidence="2" type="ORF">AOA14_04740</name>
</gene>